<organism evidence="2">
    <name type="scientific">marine metagenome</name>
    <dbReference type="NCBI Taxonomy" id="408172"/>
    <lineage>
        <taxon>unclassified sequences</taxon>
        <taxon>metagenomes</taxon>
        <taxon>ecological metagenomes</taxon>
    </lineage>
</organism>
<dbReference type="AlphaFoldDB" id="A0A382PFD3"/>
<dbReference type="InterPro" id="IPR008894">
    <property type="entry name" value="QdtA_cupin_dom"/>
</dbReference>
<dbReference type="Gene3D" id="2.60.120.10">
    <property type="entry name" value="Jelly Rolls"/>
    <property type="match status" value="1"/>
</dbReference>
<gene>
    <name evidence="2" type="ORF">METZ01_LOCUS324179</name>
</gene>
<accession>A0A382PFD3</accession>
<name>A0A382PFD3_9ZZZZ</name>
<dbReference type="SUPFAM" id="SSF51182">
    <property type="entry name" value="RmlC-like cupins"/>
    <property type="match status" value="1"/>
</dbReference>
<evidence type="ECO:0000259" key="1">
    <source>
        <dbReference type="Pfam" id="PF05523"/>
    </source>
</evidence>
<reference evidence="2" key="1">
    <citation type="submission" date="2018-05" db="EMBL/GenBank/DDBJ databases">
        <authorList>
            <person name="Lanie J.A."/>
            <person name="Ng W.-L."/>
            <person name="Kazmierczak K.M."/>
            <person name="Andrzejewski T.M."/>
            <person name="Davidsen T.M."/>
            <person name="Wayne K.J."/>
            <person name="Tettelin H."/>
            <person name="Glass J.I."/>
            <person name="Rusch D."/>
            <person name="Podicherti R."/>
            <person name="Tsui H.-C.T."/>
            <person name="Winkler M.E."/>
        </authorList>
    </citation>
    <scope>NUCLEOTIDE SEQUENCE</scope>
</reference>
<proteinExistence type="predicted"/>
<dbReference type="InterPro" id="IPR014710">
    <property type="entry name" value="RmlC-like_jellyroll"/>
</dbReference>
<dbReference type="InterPro" id="IPR011051">
    <property type="entry name" value="RmlC_Cupin_sf"/>
</dbReference>
<protein>
    <recommendedName>
        <fullName evidence="1">Sugar 3,4-ketoisomerase QdtA cupin domain-containing protein</fullName>
    </recommendedName>
</protein>
<feature type="domain" description="Sugar 3,4-ketoisomerase QdtA cupin" evidence="1">
    <location>
        <begin position="21"/>
        <end position="132"/>
    </location>
</feature>
<sequence>MTDKDFLVIKLEKHPTKDILDDHVNGELTVIWRDWDKIISHEPKMVYVSSVFPGQVKGPHIHTKRNSYFSCIYGNVTFIVKDKNGKYHEIETNSDEPTLIHIPKNIASAHLNSGNEIAHVLTLADVSWKPNDNEMKNITFDDYDWKRLKT</sequence>
<evidence type="ECO:0000313" key="2">
    <source>
        <dbReference type="EMBL" id="SVC71325.1"/>
    </source>
</evidence>
<dbReference type="Pfam" id="PF05523">
    <property type="entry name" value="FdtA"/>
    <property type="match status" value="1"/>
</dbReference>
<dbReference type="EMBL" id="UINC01106572">
    <property type="protein sequence ID" value="SVC71325.1"/>
    <property type="molecule type" value="Genomic_DNA"/>
</dbReference>